<reference evidence="2" key="1">
    <citation type="submission" date="2016-11" db="EMBL/GenBank/DDBJ databases">
        <authorList>
            <person name="Varghese N."/>
            <person name="Submissions S."/>
        </authorList>
    </citation>
    <scope>NUCLEOTIDE SEQUENCE [LARGE SCALE GENOMIC DNA]</scope>
    <source>
        <strain evidence="2">USBA-503</strain>
    </source>
</reference>
<gene>
    <name evidence="1" type="ORF">SAMN05443507_12639</name>
</gene>
<name>A0A1M6WB59_9BACL</name>
<proteinExistence type="predicted"/>
<feature type="non-terminal residue" evidence="1">
    <location>
        <position position="77"/>
    </location>
</feature>
<organism evidence="1 2">
    <name type="scientific">Alicyclobacillus tolerans</name>
    <dbReference type="NCBI Taxonomy" id="90970"/>
    <lineage>
        <taxon>Bacteria</taxon>
        <taxon>Bacillati</taxon>
        <taxon>Bacillota</taxon>
        <taxon>Bacilli</taxon>
        <taxon>Bacillales</taxon>
        <taxon>Alicyclobacillaceae</taxon>
        <taxon>Alicyclobacillus</taxon>
    </lineage>
</organism>
<sequence>MQSRQEYLSTMRVRYLKARNRQEKSQILDELERTLGYARKYAIATMKPKPEHDKPPAKRTRSLRYRDVMPIVQIVWE</sequence>
<dbReference type="EMBL" id="FRAF01000026">
    <property type="protein sequence ID" value="SHK90776.1"/>
    <property type="molecule type" value="Genomic_DNA"/>
</dbReference>
<dbReference type="AlphaFoldDB" id="A0A1M6WB59"/>
<keyword evidence="2" id="KW-1185">Reference proteome</keyword>
<dbReference type="Proteomes" id="UP000184016">
    <property type="component" value="Unassembled WGS sequence"/>
</dbReference>
<protein>
    <submittedName>
        <fullName evidence="1">Uncharacterized protein</fullName>
    </submittedName>
</protein>
<evidence type="ECO:0000313" key="2">
    <source>
        <dbReference type="Proteomes" id="UP000184016"/>
    </source>
</evidence>
<evidence type="ECO:0000313" key="1">
    <source>
        <dbReference type="EMBL" id="SHK90776.1"/>
    </source>
</evidence>
<accession>A0A1M6WB59</accession>